<dbReference type="Pfam" id="PF12710">
    <property type="entry name" value="HAD"/>
    <property type="match status" value="1"/>
</dbReference>
<evidence type="ECO:0000256" key="3">
    <source>
        <dbReference type="ARBA" id="ARBA00006171"/>
    </source>
</evidence>
<dbReference type="EMBL" id="AP027081">
    <property type="protein sequence ID" value="BDU77503.1"/>
    <property type="molecule type" value="Genomic_DNA"/>
</dbReference>
<dbReference type="PANTHER" id="PTHR43434:SF1">
    <property type="entry name" value="PHOSPHOGLYCOLATE PHOSPHATASE"/>
    <property type="match status" value="1"/>
</dbReference>
<dbReference type="SUPFAM" id="SSF56784">
    <property type="entry name" value="HAD-like"/>
    <property type="match status" value="1"/>
</dbReference>
<dbReference type="GO" id="GO:0006281">
    <property type="term" value="P:DNA repair"/>
    <property type="evidence" value="ECO:0007669"/>
    <property type="project" value="TreeGrafter"/>
</dbReference>
<sequence>MPICFDLDGTLGHFGGGYVLLRQALGRLWGGVPTEPELRACTGSTDWEIIGQLHANRFGAPMDEAAYAHYEAACLGAFEAAFTPAQPAPVAFPGLLAAVTALADAGHPIWVVSGNAPRVLAFKAERLGIDPRARRLGSLPTLDRAGLLRQAMRGCPGPHLYLGDRPHDRQAADAAGLPFIGVGDAVPGDHPRLTPEAEAAEVVAAVLRVMARSAGSPG</sequence>
<evidence type="ECO:0000256" key="4">
    <source>
        <dbReference type="ARBA" id="ARBA00013078"/>
    </source>
</evidence>
<dbReference type="InterPro" id="IPR023198">
    <property type="entry name" value="PGP-like_dom2"/>
</dbReference>
<evidence type="ECO:0000313" key="5">
    <source>
        <dbReference type="EMBL" id="BDU77503.1"/>
    </source>
</evidence>
<gene>
    <name evidence="5" type="ORF">METESE_24610</name>
</gene>
<dbReference type="AlphaFoldDB" id="A0AA48H7R6"/>
<dbReference type="InterPro" id="IPR023214">
    <property type="entry name" value="HAD_sf"/>
</dbReference>
<proteinExistence type="inferred from homology"/>
<accession>A0AA48H7R6</accession>
<dbReference type="Proteomes" id="UP001228113">
    <property type="component" value="Chromosome"/>
</dbReference>
<comment type="similarity">
    <text evidence="3">Belongs to the HAD-like hydrolase superfamily. CbbY/CbbZ/Gph/YieH family.</text>
</comment>
<name>A0AA48H7R6_9BACT</name>
<dbReference type="KEGG" id="msea:METESE_24610"/>
<evidence type="ECO:0000256" key="2">
    <source>
        <dbReference type="ARBA" id="ARBA00004818"/>
    </source>
</evidence>
<comment type="catalytic activity">
    <reaction evidence="1">
        <text>2-phosphoglycolate + H2O = glycolate + phosphate</text>
        <dbReference type="Rhea" id="RHEA:14369"/>
        <dbReference type="ChEBI" id="CHEBI:15377"/>
        <dbReference type="ChEBI" id="CHEBI:29805"/>
        <dbReference type="ChEBI" id="CHEBI:43474"/>
        <dbReference type="ChEBI" id="CHEBI:58033"/>
        <dbReference type="EC" id="3.1.3.18"/>
    </reaction>
</comment>
<reference evidence="5" key="1">
    <citation type="journal article" date="2023" name="Int. J. Syst. Evol. Microbiol.">
        <title>Mesoterricola silvestris gen. nov., sp. nov., Mesoterricola sediminis sp. nov., Geothrix oryzae sp. nov., Geothrix edaphica sp. nov., Geothrix rubra sp. nov., and Geothrix limicola sp. nov., six novel members of Acidobacteriota isolated from soils.</title>
        <authorList>
            <person name="Itoh H."/>
            <person name="Sugisawa Y."/>
            <person name="Mise K."/>
            <person name="Xu Z."/>
            <person name="Kuniyasu M."/>
            <person name="Ushijima N."/>
            <person name="Kawano K."/>
            <person name="Kobayashi E."/>
            <person name="Shiratori Y."/>
            <person name="Masuda Y."/>
            <person name="Senoo K."/>
        </authorList>
    </citation>
    <scope>NUCLEOTIDE SEQUENCE</scope>
    <source>
        <strain evidence="5">W786</strain>
    </source>
</reference>
<evidence type="ECO:0000256" key="1">
    <source>
        <dbReference type="ARBA" id="ARBA00000830"/>
    </source>
</evidence>
<dbReference type="GO" id="GO:0008967">
    <property type="term" value="F:phosphoglycolate phosphatase activity"/>
    <property type="evidence" value="ECO:0007669"/>
    <property type="project" value="UniProtKB-EC"/>
</dbReference>
<dbReference type="EC" id="3.1.3.18" evidence="4"/>
<evidence type="ECO:0000313" key="6">
    <source>
        <dbReference type="Proteomes" id="UP001228113"/>
    </source>
</evidence>
<keyword evidence="6" id="KW-1185">Reference proteome</keyword>
<dbReference type="Gene3D" id="3.40.50.1000">
    <property type="entry name" value="HAD superfamily/HAD-like"/>
    <property type="match status" value="1"/>
</dbReference>
<dbReference type="PANTHER" id="PTHR43434">
    <property type="entry name" value="PHOSPHOGLYCOLATE PHOSPHATASE"/>
    <property type="match status" value="1"/>
</dbReference>
<dbReference type="RefSeq" id="WP_316410312.1">
    <property type="nucleotide sequence ID" value="NZ_AP027081.1"/>
</dbReference>
<dbReference type="InterPro" id="IPR036412">
    <property type="entry name" value="HAD-like_sf"/>
</dbReference>
<dbReference type="Gene3D" id="1.10.150.240">
    <property type="entry name" value="Putative phosphatase, domain 2"/>
    <property type="match status" value="1"/>
</dbReference>
<organism evidence="5 6">
    <name type="scientific">Mesoterricola sediminis</name>
    <dbReference type="NCBI Taxonomy" id="2927980"/>
    <lineage>
        <taxon>Bacteria</taxon>
        <taxon>Pseudomonadati</taxon>
        <taxon>Acidobacteriota</taxon>
        <taxon>Holophagae</taxon>
        <taxon>Holophagales</taxon>
        <taxon>Holophagaceae</taxon>
        <taxon>Mesoterricola</taxon>
    </lineage>
</organism>
<dbReference type="InterPro" id="IPR050155">
    <property type="entry name" value="HAD-like_hydrolase_sf"/>
</dbReference>
<comment type="pathway">
    <text evidence="2">Organic acid metabolism; glycolate biosynthesis; glycolate from 2-phosphoglycolate: step 1/1.</text>
</comment>
<protein>
    <recommendedName>
        <fullName evidence="4">phosphoglycolate phosphatase</fullName>
        <ecNumber evidence="4">3.1.3.18</ecNumber>
    </recommendedName>
</protein>